<dbReference type="SMART" id="SM00052">
    <property type="entry name" value="EAL"/>
    <property type="match status" value="1"/>
</dbReference>
<evidence type="ECO:0000259" key="4">
    <source>
        <dbReference type="PROSITE" id="PS50887"/>
    </source>
</evidence>
<evidence type="ECO:0000259" key="3">
    <source>
        <dbReference type="PROSITE" id="PS50885"/>
    </source>
</evidence>
<evidence type="ECO:0000313" key="6">
    <source>
        <dbReference type="Proteomes" id="UP000288279"/>
    </source>
</evidence>
<dbReference type="Pfam" id="PF00672">
    <property type="entry name" value="HAMP"/>
    <property type="match status" value="1"/>
</dbReference>
<dbReference type="NCBIfam" id="TIGR00254">
    <property type="entry name" value="GGDEF"/>
    <property type="match status" value="1"/>
</dbReference>
<reference evidence="5 6" key="1">
    <citation type="journal article" date="2011" name="Front. Microbiol.">
        <title>Genomic signatures of strain selection and enhancement in Bacillus atrophaeus var. globigii, a historical biowarfare simulant.</title>
        <authorList>
            <person name="Gibbons H.S."/>
            <person name="Broomall S.M."/>
            <person name="McNew L.A."/>
            <person name="Daligault H."/>
            <person name="Chapman C."/>
            <person name="Bruce D."/>
            <person name="Karavis M."/>
            <person name="Krepps M."/>
            <person name="McGregor P.A."/>
            <person name="Hong C."/>
            <person name="Park K.H."/>
            <person name="Akmal A."/>
            <person name="Feldman A."/>
            <person name="Lin J.S."/>
            <person name="Chang W.E."/>
            <person name="Higgs B.W."/>
            <person name="Demirev P."/>
            <person name="Lindquist J."/>
            <person name="Liem A."/>
            <person name="Fochler E."/>
            <person name="Read T.D."/>
            <person name="Tapia R."/>
            <person name="Johnson S."/>
            <person name="Bishop-Lilly K.A."/>
            <person name="Detter C."/>
            <person name="Han C."/>
            <person name="Sozhamannan S."/>
            <person name="Rosenzweig C.N."/>
            <person name="Skowronski E.W."/>
        </authorList>
    </citation>
    <scope>NUCLEOTIDE SEQUENCE [LARGE SCALE GENOMIC DNA]</scope>
    <source>
        <strain evidence="5 6">PIT1</strain>
    </source>
</reference>
<dbReference type="SUPFAM" id="SSF141868">
    <property type="entry name" value="EAL domain-like"/>
    <property type="match status" value="1"/>
</dbReference>
<organism evidence="5 6">
    <name type="scientific">Pseudidiomarina taiwanensis</name>
    <dbReference type="NCBI Taxonomy" id="337250"/>
    <lineage>
        <taxon>Bacteria</taxon>
        <taxon>Pseudomonadati</taxon>
        <taxon>Pseudomonadota</taxon>
        <taxon>Gammaproteobacteria</taxon>
        <taxon>Alteromonadales</taxon>
        <taxon>Idiomarinaceae</taxon>
        <taxon>Pseudidiomarina</taxon>
    </lineage>
</organism>
<dbReference type="PROSITE" id="PS50883">
    <property type="entry name" value="EAL"/>
    <property type="match status" value="1"/>
</dbReference>
<dbReference type="PANTHER" id="PTHR33121:SF71">
    <property type="entry name" value="OXYGEN SENSOR PROTEIN DOSP"/>
    <property type="match status" value="1"/>
</dbReference>
<name>A0A432ZP45_9GAMM</name>
<dbReference type="Gene3D" id="6.10.340.10">
    <property type="match status" value="1"/>
</dbReference>
<dbReference type="InterPro" id="IPR000160">
    <property type="entry name" value="GGDEF_dom"/>
</dbReference>
<dbReference type="InterPro" id="IPR050706">
    <property type="entry name" value="Cyclic-di-GMP_PDE-like"/>
</dbReference>
<evidence type="ECO:0000313" key="5">
    <source>
        <dbReference type="EMBL" id="RUO79628.1"/>
    </source>
</evidence>
<dbReference type="GO" id="GO:0071111">
    <property type="term" value="F:cyclic-guanylate-specific phosphodiesterase activity"/>
    <property type="evidence" value="ECO:0007669"/>
    <property type="project" value="InterPro"/>
</dbReference>
<feature type="domain" description="GGDEF" evidence="4">
    <location>
        <begin position="371"/>
        <end position="502"/>
    </location>
</feature>
<dbReference type="CDD" id="cd01948">
    <property type="entry name" value="EAL"/>
    <property type="match status" value="1"/>
</dbReference>
<dbReference type="Pfam" id="PF00990">
    <property type="entry name" value="GGDEF"/>
    <property type="match status" value="1"/>
</dbReference>
<feature type="domain" description="EAL" evidence="2">
    <location>
        <begin position="511"/>
        <end position="764"/>
    </location>
</feature>
<dbReference type="InterPro" id="IPR035919">
    <property type="entry name" value="EAL_sf"/>
</dbReference>
<dbReference type="PANTHER" id="PTHR33121">
    <property type="entry name" value="CYCLIC DI-GMP PHOSPHODIESTERASE PDEF"/>
    <property type="match status" value="1"/>
</dbReference>
<dbReference type="OrthoDB" id="9804951at2"/>
<dbReference type="InterPro" id="IPR001633">
    <property type="entry name" value="EAL_dom"/>
</dbReference>
<dbReference type="Gene3D" id="3.20.20.450">
    <property type="entry name" value="EAL domain"/>
    <property type="match status" value="1"/>
</dbReference>
<dbReference type="Pfam" id="PF14827">
    <property type="entry name" value="dCache_3"/>
    <property type="match status" value="1"/>
</dbReference>
<protein>
    <recommendedName>
        <fullName evidence="7">GGDEF domain-containing protein</fullName>
    </recommendedName>
</protein>
<dbReference type="InterPro" id="IPR003660">
    <property type="entry name" value="HAMP_dom"/>
</dbReference>
<dbReference type="SMART" id="SM00267">
    <property type="entry name" value="GGDEF"/>
    <property type="match status" value="1"/>
</dbReference>
<feature type="domain" description="HAMP" evidence="3">
    <location>
        <begin position="287"/>
        <end position="339"/>
    </location>
</feature>
<feature type="transmembrane region" description="Helical" evidence="1">
    <location>
        <begin position="267"/>
        <end position="286"/>
    </location>
</feature>
<dbReference type="AlphaFoldDB" id="A0A432ZP45"/>
<dbReference type="GO" id="GO:0016020">
    <property type="term" value="C:membrane"/>
    <property type="evidence" value="ECO:0007669"/>
    <property type="project" value="InterPro"/>
</dbReference>
<dbReference type="CDD" id="cd06225">
    <property type="entry name" value="HAMP"/>
    <property type="match status" value="1"/>
</dbReference>
<dbReference type="InterPro" id="IPR029787">
    <property type="entry name" value="Nucleotide_cyclase"/>
</dbReference>
<dbReference type="InterPro" id="IPR029150">
    <property type="entry name" value="dCache_3"/>
</dbReference>
<keyword evidence="1" id="KW-0812">Transmembrane</keyword>
<dbReference type="Gene3D" id="3.30.70.270">
    <property type="match status" value="1"/>
</dbReference>
<comment type="caution">
    <text evidence="5">The sequence shown here is derived from an EMBL/GenBank/DDBJ whole genome shotgun (WGS) entry which is preliminary data.</text>
</comment>
<evidence type="ECO:0000259" key="2">
    <source>
        <dbReference type="PROSITE" id="PS50883"/>
    </source>
</evidence>
<dbReference type="PROSITE" id="PS50887">
    <property type="entry name" value="GGDEF"/>
    <property type="match status" value="1"/>
</dbReference>
<dbReference type="PROSITE" id="PS50885">
    <property type="entry name" value="HAMP"/>
    <property type="match status" value="1"/>
</dbReference>
<keyword evidence="1" id="KW-1133">Transmembrane helix</keyword>
<keyword evidence="6" id="KW-1185">Reference proteome</keyword>
<dbReference type="CDD" id="cd01949">
    <property type="entry name" value="GGDEF"/>
    <property type="match status" value="1"/>
</dbReference>
<dbReference type="SUPFAM" id="SSF55073">
    <property type="entry name" value="Nucleotide cyclase"/>
    <property type="match status" value="1"/>
</dbReference>
<evidence type="ECO:0008006" key="7">
    <source>
        <dbReference type="Google" id="ProtNLM"/>
    </source>
</evidence>
<dbReference type="EMBL" id="PIQG01000001">
    <property type="protein sequence ID" value="RUO79628.1"/>
    <property type="molecule type" value="Genomic_DNA"/>
</dbReference>
<dbReference type="SUPFAM" id="SSF158472">
    <property type="entry name" value="HAMP domain-like"/>
    <property type="match status" value="1"/>
</dbReference>
<proteinExistence type="predicted"/>
<keyword evidence="1" id="KW-0472">Membrane</keyword>
<dbReference type="Proteomes" id="UP000288279">
    <property type="component" value="Unassembled WGS sequence"/>
</dbReference>
<accession>A0A432ZP45</accession>
<dbReference type="RefSeq" id="WP_126825883.1">
    <property type="nucleotide sequence ID" value="NZ_PIQG01000001.1"/>
</dbReference>
<dbReference type="Pfam" id="PF00563">
    <property type="entry name" value="EAL"/>
    <property type="match status" value="1"/>
</dbReference>
<sequence length="768" mass="85756">MVSFRARLVLLFAGLAGGALAISMVAVSLATSSQSERTVERELEVSQRVFIEVINARGAQLLQAAEVLINDFAFREAVATRDQATIISALINHGERIGTDLMVLQSPNGEEIAATHEPSSLPALAQLTQRLGTSTLVNVDGQMFQLVTVAVRSPDLSAWATLGFQLDDALATSLRRLTGAEVSFVVTSTGRVLASSLAPADQDWLQQAMLLPSEPYQRALQQRDWANRTLPLRQTELVPAGDSEVNILFSIDYAEATAEFALLRQQYIGIAIATLLMALVFASVAARRINQPVARLTNAAERLRKGDYNEPVAVTGDYEFVQLAETFDAMRSAVSEREKHIVYQVEHDLLTGLPNRTSLQKLIRSLLERQQPATFVILNIVRFREINDRLGQRIGDQLLKLVAQRLKSFQADDNSIARLAGDEFVLVLRGQRRAEREVLIDRLQEEFQHPYSIDKSRYPLQCRLGIVQLPEHGDNFDTLVRRAQMCSSAAKLQQLSVVEYEPGMDEQHMRRLRILQALPNAVTEQNLQLHYQPKIAAADGRVIGAEALLRWRDDGIGVVRPDEFIPLAEQTGEITPITAWVIQAALDQLQLWQEQGFDFVMAINLSAVNLQEPELVESIQQQLKRRHIDPSKVTFEVTESALMVEPELAIAKLAELRALGVKISIDDYGTGYSSLAQLKRLPVDELKIDRSFVQDLAISDIDLTIVASTLRLARDMGLTTVAEGVEDEQAWQLLRDKNCDVLQGFYFSRPLAAAQFDKWLKEYLRAHK</sequence>
<evidence type="ECO:0000256" key="1">
    <source>
        <dbReference type="SAM" id="Phobius"/>
    </source>
</evidence>
<dbReference type="GO" id="GO:0007165">
    <property type="term" value="P:signal transduction"/>
    <property type="evidence" value="ECO:0007669"/>
    <property type="project" value="InterPro"/>
</dbReference>
<dbReference type="SMART" id="SM00304">
    <property type="entry name" value="HAMP"/>
    <property type="match status" value="1"/>
</dbReference>
<gene>
    <name evidence="5" type="ORF">CWI83_03795</name>
</gene>
<dbReference type="InterPro" id="IPR043128">
    <property type="entry name" value="Rev_trsase/Diguanyl_cyclase"/>
</dbReference>